<feature type="signal peptide" evidence="3">
    <location>
        <begin position="1"/>
        <end position="19"/>
    </location>
</feature>
<evidence type="ECO:0000313" key="6">
    <source>
        <dbReference type="WBParaSite" id="SBAD_0000267101-mRNA-1"/>
    </source>
</evidence>
<keyword evidence="5" id="KW-1185">Reference proteome</keyword>
<dbReference type="AlphaFoldDB" id="A0A183IG03"/>
<name>A0A183IG03_9BILA</name>
<feature type="compositionally biased region" description="Polar residues" evidence="1">
    <location>
        <begin position="142"/>
        <end position="161"/>
    </location>
</feature>
<evidence type="ECO:0000256" key="1">
    <source>
        <dbReference type="SAM" id="MobiDB-lite"/>
    </source>
</evidence>
<feature type="transmembrane region" description="Helical" evidence="2">
    <location>
        <begin position="225"/>
        <end position="249"/>
    </location>
</feature>
<keyword evidence="2" id="KW-1133">Transmembrane helix</keyword>
<sequence>MFLSLRALLFVSCLIEALAIPVGKSLPGQKVPADESKASKSRVEISRSLIALGEAQRITTSGKEAYIYSRGASNSIHKYERHQMPALGNFETTKDHAAMDISPLAKWTEHSVRPMSIMKKTTYLPAQPISAHGNAERLPRPSLSQNSSASGNEEYVVTTSTDTPHIDEFLETLDDQSTDSESQAGNEWVGTGDLRRCVSEMKKLHPEMRDAVASDLCTSPGFSDAVLFAGTIVCAELVMYNIMILVLVISDKRSRT</sequence>
<dbReference type="Proteomes" id="UP000270296">
    <property type="component" value="Unassembled WGS sequence"/>
</dbReference>
<reference evidence="6" key="1">
    <citation type="submission" date="2016-06" db="UniProtKB">
        <authorList>
            <consortium name="WormBaseParasite"/>
        </authorList>
    </citation>
    <scope>IDENTIFICATION</scope>
</reference>
<keyword evidence="2" id="KW-0812">Transmembrane</keyword>
<evidence type="ECO:0000313" key="4">
    <source>
        <dbReference type="EMBL" id="VDO98030.1"/>
    </source>
</evidence>
<protein>
    <submittedName>
        <fullName evidence="6">RxLR effector candidate protein</fullName>
    </submittedName>
</protein>
<keyword evidence="3" id="KW-0732">Signal</keyword>
<evidence type="ECO:0000256" key="3">
    <source>
        <dbReference type="SAM" id="SignalP"/>
    </source>
</evidence>
<feature type="chain" id="PRO_5043140062" evidence="3">
    <location>
        <begin position="20"/>
        <end position="256"/>
    </location>
</feature>
<dbReference type="EMBL" id="UZAM01007277">
    <property type="protein sequence ID" value="VDO98030.1"/>
    <property type="molecule type" value="Genomic_DNA"/>
</dbReference>
<feature type="region of interest" description="Disordered" evidence="1">
    <location>
        <begin position="132"/>
        <end position="161"/>
    </location>
</feature>
<evidence type="ECO:0000313" key="5">
    <source>
        <dbReference type="Proteomes" id="UP000270296"/>
    </source>
</evidence>
<organism evidence="6">
    <name type="scientific">Soboliphyme baturini</name>
    <dbReference type="NCBI Taxonomy" id="241478"/>
    <lineage>
        <taxon>Eukaryota</taxon>
        <taxon>Metazoa</taxon>
        <taxon>Ecdysozoa</taxon>
        <taxon>Nematoda</taxon>
        <taxon>Enoplea</taxon>
        <taxon>Dorylaimia</taxon>
        <taxon>Dioctophymatida</taxon>
        <taxon>Dioctophymatoidea</taxon>
        <taxon>Soboliphymatidae</taxon>
        <taxon>Soboliphyme</taxon>
    </lineage>
</organism>
<reference evidence="4 5" key="2">
    <citation type="submission" date="2018-11" db="EMBL/GenBank/DDBJ databases">
        <authorList>
            <consortium name="Pathogen Informatics"/>
        </authorList>
    </citation>
    <scope>NUCLEOTIDE SEQUENCE [LARGE SCALE GENOMIC DNA]</scope>
</reference>
<dbReference type="WBParaSite" id="SBAD_0000267101-mRNA-1">
    <property type="protein sequence ID" value="SBAD_0000267101-mRNA-1"/>
    <property type="gene ID" value="SBAD_0000267101"/>
</dbReference>
<accession>A0A183IG03</accession>
<gene>
    <name evidence="4" type="ORF">SBAD_LOCUS2547</name>
</gene>
<evidence type="ECO:0000256" key="2">
    <source>
        <dbReference type="SAM" id="Phobius"/>
    </source>
</evidence>
<keyword evidence="2" id="KW-0472">Membrane</keyword>
<proteinExistence type="predicted"/>